<keyword evidence="3" id="KW-0347">Helicase</keyword>
<evidence type="ECO:0000256" key="1">
    <source>
        <dbReference type="SAM" id="MobiDB-lite"/>
    </source>
</evidence>
<sequence>ARAGRDGSALIFLSPGREETYIEFMSIRKIPMLETSYINADFTPFKKVGEKYPEIDSESDSLIESIRKSICLDRDTYDKSLIAFVSFLPRMPELQKVNPDSFKNFDFDYDKIPYTDKLREKQRLAKLAILKEKNSADSSNKDKKSKKRKVESWSNKAEQKEKKQVRLEKKIKKRDAISRANSLADSENSIDNSSLSTGLGSVVANTNDPEARKSEKLDQIIKEKSMGGAKSLLGLIRKQKPNRV</sequence>
<feature type="domain" description="ATP-dependent rRNA helicase SPB4-like C-terminal tail" evidence="2">
    <location>
        <begin position="114"/>
        <end position="225"/>
    </location>
</feature>
<gene>
    <name evidence="3" type="ORF">AYI70_g1290</name>
</gene>
<feature type="region of interest" description="Disordered" evidence="1">
    <location>
        <begin position="135"/>
        <end position="223"/>
    </location>
</feature>
<dbReference type="AlphaFoldDB" id="A0A1R1YDA5"/>
<feature type="non-terminal residue" evidence="3">
    <location>
        <position position="1"/>
    </location>
</feature>
<feature type="compositionally biased region" description="Basic and acidic residues" evidence="1">
    <location>
        <begin position="157"/>
        <end position="168"/>
    </location>
</feature>
<evidence type="ECO:0000313" key="3">
    <source>
        <dbReference type="EMBL" id="OMJ24860.1"/>
    </source>
</evidence>
<dbReference type="InterPro" id="IPR056330">
    <property type="entry name" value="CTT_SPB4"/>
</dbReference>
<evidence type="ECO:0000313" key="4">
    <source>
        <dbReference type="Proteomes" id="UP000187283"/>
    </source>
</evidence>
<dbReference type="Proteomes" id="UP000187283">
    <property type="component" value="Unassembled WGS sequence"/>
</dbReference>
<keyword evidence="3" id="KW-0067">ATP-binding</keyword>
<accession>A0A1R1YDA5</accession>
<keyword evidence="4" id="KW-1185">Reference proteome</keyword>
<comment type="caution">
    <text evidence="3">The sequence shown here is derived from an EMBL/GenBank/DDBJ whole genome shotgun (WGS) entry which is preliminary data.</text>
</comment>
<keyword evidence="3" id="KW-0547">Nucleotide-binding</keyword>
<feature type="compositionally biased region" description="Basic and acidic residues" evidence="1">
    <location>
        <begin position="209"/>
        <end position="223"/>
    </location>
</feature>
<keyword evidence="3" id="KW-0378">Hydrolase</keyword>
<name>A0A1R1YDA5_9FUNG</name>
<evidence type="ECO:0000259" key="2">
    <source>
        <dbReference type="Pfam" id="PF23681"/>
    </source>
</evidence>
<dbReference type="Pfam" id="PF23681">
    <property type="entry name" value="CTT_SPB4"/>
    <property type="match status" value="1"/>
</dbReference>
<organism evidence="3 4">
    <name type="scientific">Smittium culicis</name>
    <dbReference type="NCBI Taxonomy" id="133412"/>
    <lineage>
        <taxon>Eukaryota</taxon>
        <taxon>Fungi</taxon>
        <taxon>Fungi incertae sedis</taxon>
        <taxon>Zoopagomycota</taxon>
        <taxon>Kickxellomycotina</taxon>
        <taxon>Harpellomycetes</taxon>
        <taxon>Harpellales</taxon>
        <taxon>Legeriomycetaceae</taxon>
        <taxon>Smittium</taxon>
    </lineage>
</organism>
<dbReference type="GO" id="GO:0004386">
    <property type="term" value="F:helicase activity"/>
    <property type="evidence" value="ECO:0007669"/>
    <property type="project" value="UniProtKB-KW"/>
</dbReference>
<feature type="compositionally biased region" description="Polar residues" evidence="1">
    <location>
        <begin position="179"/>
        <end position="208"/>
    </location>
</feature>
<dbReference type="EMBL" id="LSSN01000264">
    <property type="protein sequence ID" value="OMJ24860.1"/>
    <property type="molecule type" value="Genomic_DNA"/>
</dbReference>
<reference evidence="3 4" key="1">
    <citation type="submission" date="2017-01" db="EMBL/GenBank/DDBJ databases">
        <authorList>
            <person name="Mah S.A."/>
            <person name="Swanson W.J."/>
            <person name="Moy G.W."/>
            <person name="Vacquier V.D."/>
        </authorList>
    </citation>
    <scope>NUCLEOTIDE SEQUENCE [LARGE SCALE GENOMIC DNA]</scope>
    <source>
        <strain evidence="3 4">GSMNP</strain>
    </source>
</reference>
<proteinExistence type="predicted"/>
<dbReference type="STRING" id="133412.A0A1R1YDA5"/>
<protein>
    <submittedName>
        <fullName evidence="3">ATP-dependent rRNA helicase spb4</fullName>
    </submittedName>
</protein>
<dbReference type="OrthoDB" id="7396459at2759"/>